<reference evidence="3 6" key="2">
    <citation type="journal article" date="2019" name="Emerg. Microbes Infect.">
        <title>Comprehensive subspecies identification of 175 nontuberculous mycobacteria species based on 7547 genomic profiles.</title>
        <authorList>
            <person name="Matsumoto Y."/>
            <person name="Kinjo T."/>
            <person name="Motooka D."/>
            <person name="Nabeya D."/>
            <person name="Jung N."/>
            <person name="Uechi K."/>
            <person name="Horii T."/>
            <person name="Iida T."/>
            <person name="Fujita J."/>
            <person name="Nakamura S."/>
        </authorList>
    </citation>
    <scope>NUCLEOTIDE SEQUENCE [LARGE SCALE GENOMIC DNA]</scope>
    <source>
        <strain evidence="3 6">JCM 6377</strain>
    </source>
</reference>
<evidence type="ECO:0000313" key="6">
    <source>
        <dbReference type="Proteomes" id="UP000465302"/>
    </source>
</evidence>
<evidence type="ECO:0000256" key="1">
    <source>
        <dbReference type="ARBA" id="ARBA00023239"/>
    </source>
</evidence>
<dbReference type="GO" id="GO:0005737">
    <property type="term" value="C:cytoplasm"/>
    <property type="evidence" value="ECO:0007669"/>
    <property type="project" value="TreeGrafter"/>
</dbReference>
<dbReference type="Proteomes" id="UP000465302">
    <property type="component" value="Unassembled WGS sequence"/>
</dbReference>
<dbReference type="InterPro" id="IPR032466">
    <property type="entry name" value="Metal_Hydrolase"/>
</dbReference>
<gene>
    <name evidence="4" type="ORF">CQY20_32810</name>
    <name evidence="3" type="ORF">MAGR_07860</name>
</gene>
<dbReference type="GO" id="GO:0016831">
    <property type="term" value="F:carboxy-lyase activity"/>
    <property type="evidence" value="ECO:0007669"/>
    <property type="project" value="InterPro"/>
</dbReference>
<protein>
    <submittedName>
        <fullName evidence="4">Amidohydrolase</fullName>
    </submittedName>
</protein>
<keyword evidence="4" id="KW-0378">Hydrolase</keyword>
<reference evidence="3" key="3">
    <citation type="submission" date="2020-02" db="EMBL/GenBank/DDBJ databases">
        <authorList>
            <person name="Matsumoto Y."/>
            <person name="Motooka D."/>
            <person name="Nakamura S."/>
        </authorList>
    </citation>
    <scope>NUCLEOTIDE SEQUENCE</scope>
    <source>
        <strain evidence="3">JCM 6377</strain>
    </source>
</reference>
<dbReference type="Pfam" id="PF04909">
    <property type="entry name" value="Amidohydro_2"/>
    <property type="match status" value="1"/>
</dbReference>
<evidence type="ECO:0000313" key="5">
    <source>
        <dbReference type="Proteomes" id="UP000220914"/>
    </source>
</evidence>
<dbReference type="PANTHER" id="PTHR21240:SF28">
    <property type="entry name" value="ISO-OROTATE DECARBOXYLASE (EUROFUNG)"/>
    <property type="match status" value="1"/>
</dbReference>
<evidence type="ECO:0000313" key="4">
    <source>
        <dbReference type="EMBL" id="PEG33060.1"/>
    </source>
</evidence>
<dbReference type="GO" id="GO:0016787">
    <property type="term" value="F:hydrolase activity"/>
    <property type="evidence" value="ECO:0007669"/>
    <property type="project" value="UniProtKB-KW"/>
</dbReference>
<dbReference type="AlphaFoldDB" id="A0A2A7MNC8"/>
<proteinExistence type="predicted"/>
<dbReference type="InterPro" id="IPR006680">
    <property type="entry name" value="Amidohydro-rel"/>
</dbReference>
<dbReference type="RefSeq" id="WP_097945356.1">
    <property type="nucleotide sequence ID" value="NZ_BLKS01000001.1"/>
</dbReference>
<dbReference type="EMBL" id="BLKS01000001">
    <property type="protein sequence ID" value="GFG49345.1"/>
    <property type="molecule type" value="Genomic_DNA"/>
</dbReference>
<accession>A0A2A7MNC8</accession>
<dbReference type="InterPro" id="IPR032465">
    <property type="entry name" value="ACMSD"/>
</dbReference>
<keyword evidence="1" id="KW-0456">Lyase</keyword>
<evidence type="ECO:0000313" key="3">
    <source>
        <dbReference type="EMBL" id="GFG49345.1"/>
    </source>
</evidence>
<feature type="domain" description="Amidohydrolase-related" evidence="2">
    <location>
        <begin position="99"/>
        <end position="389"/>
    </location>
</feature>
<sequence>MAARQLSFPVFDADNHFYEPKEALTKFLPDHRKHVIDYIEVRGRTKIMVRNHVSDYIPNPTFEVVARPGAQEEYFRHGSGGKSFREVMGKPMKAIPAFREPAARLEVMDGLGLDYSLMFPTLASLVEERMKDDPELIHDVIHALNEWMYETWQFNYENRIFSTPVITLPIVDRALEELEWCLERGAKTVLVRPAPVPGFRGSRSFGLPEFDPFWDACVKAGIPVSMHASDSGYAEYLNDWEPADEFLPFKPTAFRMVSMGKRPIEDSMAALVCHGALSRNPDLRILSIENGADWVPYLFKQFESTYKKMPQEFPENPIEAFKRCVYVAPFWEDDFAKMADLIGVDRVIFGSDWPHPEGLAEPTKLIDDLQDLDQEGQRKVMGGNMVDLFKVPNEIVHNPDVPAIVIPA</sequence>
<keyword evidence="5" id="KW-1185">Reference proteome</keyword>
<name>A0A2A7MNC8_MYCAG</name>
<dbReference type="EMBL" id="PDCP01000154">
    <property type="protein sequence ID" value="PEG33060.1"/>
    <property type="molecule type" value="Genomic_DNA"/>
</dbReference>
<organism evidence="4 5">
    <name type="scientific">Mycolicibacterium agri</name>
    <name type="common">Mycobacterium agri</name>
    <dbReference type="NCBI Taxonomy" id="36811"/>
    <lineage>
        <taxon>Bacteria</taxon>
        <taxon>Bacillati</taxon>
        <taxon>Actinomycetota</taxon>
        <taxon>Actinomycetes</taxon>
        <taxon>Mycobacteriales</taxon>
        <taxon>Mycobacteriaceae</taxon>
        <taxon>Mycolicibacterium</taxon>
    </lineage>
</organism>
<dbReference type="Proteomes" id="UP000220914">
    <property type="component" value="Unassembled WGS sequence"/>
</dbReference>
<dbReference type="Gene3D" id="3.20.20.140">
    <property type="entry name" value="Metal-dependent hydrolases"/>
    <property type="match status" value="1"/>
</dbReference>
<comment type="caution">
    <text evidence="4">The sequence shown here is derived from an EMBL/GenBank/DDBJ whole genome shotgun (WGS) entry which is preliminary data.</text>
</comment>
<dbReference type="GO" id="GO:0019748">
    <property type="term" value="P:secondary metabolic process"/>
    <property type="evidence" value="ECO:0007669"/>
    <property type="project" value="TreeGrafter"/>
</dbReference>
<evidence type="ECO:0000259" key="2">
    <source>
        <dbReference type="Pfam" id="PF04909"/>
    </source>
</evidence>
<dbReference type="PANTHER" id="PTHR21240">
    <property type="entry name" value="2-AMINO-3-CARBOXYLMUCONATE-6-SEMIALDEHYDE DECARBOXYLASE"/>
    <property type="match status" value="1"/>
</dbReference>
<reference evidence="4 5" key="1">
    <citation type="submission" date="2017-10" db="EMBL/GenBank/DDBJ databases">
        <title>The new phylogeny of genus Mycobacterium.</title>
        <authorList>
            <person name="Tortoli E."/>
            <person name="Trovato A."/>
            <person name="Cirillo D.M."/>
        </authorList>
    </citation>
    <scope>NUCLEOTIDE SEQUENCE [LARGE SCALE GENOMIC DNA]</scope>
    <source>
        <strain evidence="4 5">CCUG37673</strain>
    </source>
</reference>
<dbReference type="SUPFAM" id="SSF51556">
    <property type="entry name" value="Metallo-dependent hydrolases"/>
    <property type="match status" value="1"/>
</dbReference>
<dbReference type="OrthoDB" id="8673349at2"/>